<organism evidence="1 2">
    <name type="scientific">Orbilia javanica</name>
    <dbReference type="NCBI Taxonomy" id="47235"/>
    <lineage>
        <taxon>Eukaryota</taxon>
        <taxon>Fungi</taxon>
        <taxon>Dikarya</taxon>
        <taxon>Ascomycota</taxon>
        <taxon>Pezizomycotina</taxon>
        <taxon>Orbiliomycetes</taxon>
        <taxon>Orbiliales</taxon>
        <taxon>Orbiliaceae</taxon>
        <taxon>Orbilia</taxon>
    </lineage>
</organism>
<comment type="caution">
    <text evidence="1">The sequence shown here is derived from an EMBL/GenBank/DDBJ whole genome shotgun (WGS) entry which is preliminary data.</text>
</comment>
<evidence type="ECO:0000313" key="2">
    <source>
        <dbReference type="Proteomes" id="UP001313282"/>
    </source>
</evidence>
<dbReference type="AlphaFoldDB" id="A0AAN8MNY4"/>
<sequence>MHIRFTTDTIMKPWFRMLNLSRQSPQSWYRDRIREELQERRHAETPLQKLSETSDVLFALVRARHDGFPVRNPPPFKNRQLPVYVYMLAKYTSRWAFYRMLAILCGTPQYNLVREVVNPSKDNKLDEVSFRHNIDQGRFKRVGRRLRKIWPLLP</sequence>
<name>A0AAN8MNY4_9PEZI</name>
<reference evidence="1 2" key="1">
    <citation type="submission" date="2019-10" db="EMBL/GenBank/DDBJ databases">
        <authorList>
            <person name="Palmer J.M."/>
        </authorList>
    </citation>
    <scope>NUCLEOTIDE SEQUENCE [LARGE SCALE GENOMIC DNA]</scope>
    <source>
        <strain evidence="1 2">TWF718</strain>
    </source>
</reference>
<evidence type="ECO:0000313" key="1">
    <source>
        <dbReference type="EMBL" id="KAK6332931.1"/>
    </source>
</evidence>
<dbReference type="EMBL" id="JAVHNR010000009">
    <property type="protein sequence ID" value="KAK6332931.1"/>
    <property type="molecule type" value="Genomic_DNA"/>
</dbReference>
<accession>A0AAN8MNY4</accession>
<keyword evidence="2" id="KW-1185">Reference proteome</keyword>
<gene>
    <name evidence="1" type="ORF">TWF718_010759</name>
</gene>
<dbReference type="Proteomes" id="UP001313282">
    <property type="component" value="Unassembled WGS sequence"/>
</dbReference>
<protein>
    <submittedName>
        <fullName evidence="1">Uncharacterized protein</fullName>
    </submittedName>
</protein>
<proteinExistence type="predicted"/>